<dbReference type="PANTHER" id="PTHR36766:SF40">
    <property type="entry name" value="DISEASE RESISTANCE PROTEIN RGA3"/>
    <property type="match status" value="1"/>
</dbReference>
<dbReference type="Pfam" id="PF18052">
    <property type="entry name" value="Rx_N"/>
    <property type="match status" value="1"/>
</dbReference>
<dbReference type="Gene3D" id="3.40.50.300">
    <property type="entry name" value="P-loop containing nucleotide triphosphate hydrolases"/>
    <property type="match status" value="1"/>
</dbReference>
<keyword evidence="5" id="KW-0611">Plant defense</keyword>
<dbReference type="GO" id="GO:0006952">
    <property type="term" value="P:defense response"/>
    <property type="evidence" value="ECO:0007669"/>
    <property type="project" value="UniProtKB-KW"/>
</dbReference>
<dbReference type="InterPro" id="IPR027417">
    <property type="entry name" value="P-loop_NTPase"/>
</dbReference>
<dbReference type="GO" id="GO:0043531">
    <property type="term" value="F:ADP binding"/>
    <property type="evidence" value="ECO:0007669"/>
    <property type="project" value="InterPro"/>
</dbReference>
<evidence type="ECO:0000256" key="3">
    <source>
        <dbReference type="ARBA" id="ARBA00022737"/>
    </source>
</evidence>
<dbReference type="InterPro" id="IPR002182">
    <property type="entry name" value="NB-ARC"/>
</dbReference>
<keyword evidence="6" id="KW-0067">ATP-binding</keyword>
<dbReference type="SUPFAM" id="SSF52540">
    <property type="entry name" value="P-loop containing nucleoside triphosphate hydrolases"/>
    <property type="match status" value="1"/>
</dbReference>
<proteinExistence type="inferred from homology"/>
<dbReference type="InterPro" id="IPR041118">
    <property type="entry name" value="Rx_N"/>
</dbReference>
<dbReference type="GO" id="GO:0005524">
    <property type="term" value="F:ATP binding"/>
    <property type="evidence" value="ECO:0007669"/>
    <property type="project" value="UniProtKB-KW"/>
</dbReference>
<dbReference type="PRINTS" id="PR00364">
    <property type="entry name" value="DISEASERSIST"/>
</dbReference>
<keyword evidence="3" id="KW-0677">Repeat</keyword>
<evidence type="ECO:0000256" key="5">
    <source>
        <dbReference type="ARBA" id="ARBA00022821"/>
    </source>
</evidence>
<evidence type="ECO:0000313" key="10">
    <source>
        <dbReference type="EMBL" id="KAJ4784211.1"/>
    </source>
</evidence>
<comment type="similarity">
    <text evidence="1">Belongs to the disease resistance NB-LRR family.</text>
</comment>
<evidence type="ECO:0000256" key="1">
    <source>
        <dbReference type="ARBA" id="ARBA00008894"/>
    </source>
</evidence>
<comment type="caution">
    <text evidence="10">The sequence shown here is derived from an EMBL/GenBank/DDBJ whole genome shotgun (WGS) entry which is preliminary data.</text>
</comment>
<keyword evidence="7" id="KW-0175">Coiled coil</keyword>
<feature type="domain" description="Disease resistance N-terminal" evidence="9">
    <location>
        <begin position="9"/>
        <end position="98"/>
    </location>
</feature>
<gene>
    <name evidence="10" type="ORF">LUZ62_035457</name>
</gene>
<dbReference type="PANTHER" id="PTHR36766">
    <property type="entry name" value="PLANT BROAD-SPECTRUM MILDEW RESISTANCE PROTEIN RPW8"/>
    <property type="match status" value="1"/>
</dbReference>
<keyword evidence="2" id="KW-0433">Leucine-rich repeat</keyword>
<dbReference type="Pfam" id="PF00931">
    <property type="entry name" value="NB-ARC"/>
    <property type="match status" value="1"/>
</dbReference>
<dbReference type="EMBL" id="JAMFTS010000002">
    <property type="protein sequence ID" value="KAJ4784211.1"/>
    <property type="molecule type" value="Genomic_DNA"/>
</dbReference>
<organism evidence="10 11">
    <name type="scientific">Rhynchospora pubera</name>
    <dbReference type="NCBI Taxonomy" id="906938"/>
    <lineage>
        <taxon>Eukaryota</taxon>
        <taxon>Viridiplantae</taxon>
        <taxon>Streptophyta</taxon>
        <taxon>Embryophyta</taxon>
        <taxon>Tracheophyta</taxon>
        <taxon>Spermatophyta</taxon>
        <taxon>Magnoliopsida</taxon>
        <taxon>Liliopsida</taxon>
        <taxon>Poales</taxon>
        <taxon>Cyperaceae</taxon>
        <taxon>Cyperoideae</taxon>
        <taxon>Rhynchosporeae</taxon>
        <taxon>Rhynchospora</taxon>
    </lineage>
</organism>
<evidence type="ECO:0000256" key="7">
    <source>
        <dbReference type="SAM" id="Coils"/>
    </source>
</evidence>
<evidence type="ECO:0000256" key="4">
    <source>
        <dbReference type="ARBA" id="ARBA00022741"/>
    </source>
</evidence>
<evidence type="ECO:0000256" key="6">
    <source>
        <dbReference type="ARBA" id="ARBA00022840"/>
    </source>
</evidence>
<feature type="domain" description="NB-ARC" evidence="8">
    <location>
        <begin position="166"/>
        <end position="330"/>
    </location>
</feature>
<evidence type="ECO:0000256" key="2">
    <source>
        <dbReference type="ARBA" id="ARBA00022614"/>
    </source>
</evidence>
<dbReference type="AlphaFoldDB" id="A0AAV8F0V4"/>
<evidence type="ECO:0000259" key="8">
    <source>
        <dbReference type="Pfam" id="PF00931"/>
    </source>
</evidence>
<evidence type="ECO:0000259" key="9">
    <source>
        <dbReference type="Pfam" id="PF18052"/>
    </source>
</evidence>
<accession>A0AAV8F0V4</accession>
<feature type="coiled-coil region" evidence="7">
    <location>
        <begin position="21"/>
        <end position="48"/>
    </location>
</feature>
<dbReference type="Gene3D" id="1.20.5.4130">
    <property type="match status" value="1"/>
</dbReference>
<keyword evidence="11" id="KW-1185">Reference proteome</keyword>
<sequence length="339" mass="39832">MAEMASSAFLQVVFQIAANFIIEEMRLENNLQNELEVLKSNVAMIRATLNDPETTNPSEPLKLWLDELRDVGYDAIDLLDEHSTELQRRNLVYSPELRHRISILNPKRNHYRHKMSHMINKVSSKMSNVFQRRIDFGLNVNYEPSERNRGEKTSSLPPSRIVVGREDEKNKILNELIRYGDLQFGESKLSTFAIHGMGRIGKITLAQLIYNDERTSFYDMRLWVHVSYEFDLEKVTRMILESMDELPSADNNLDILQKRIQKKLEGKRYLLVLDDFWNEKPHEWEKLIRSLYKGAPRSVIVVTTRNRLVADTVSTFPSYHLKHLSEYDCYYSQPICYLR</sequence>
<evidence type="ECO:0000313" key="11">
    <source>
        <dbReference type="Proteomes" id="UP001140206"/>
    </source>
</evidence>
<dbReference type="Proteomes" id="UP001140206">
    <property type="component" value="Chromosome 2"/>
</dbReference>
<name>A0AAV8F0V4_9POAL</name>
<protein>
    <submittedName>
        <fullName evidence="10">Disease resistance protein (CC-NBS-LRR class) family</fullName>
    </submittedName>
</protein>
<reference evidence="10" key="1">
    <citation type="submission" date="2022-08" db="EMBL/GenBank/DDBJ databases">
        <authorList>
            <person name="Marques A."/>
        </authorList>
    </citation>
    <scope>NUCLEOTIDE SEQUENCE</scope>
    <source>
        <strain evidence="10">RhyPub2mFocal</strain>
        <tissue evidence="10">Leaves</tissue>
    </source>
</reference>
<keyword evidence="4" id="KW-0547">Nucleotide-binding</keyword>